<reference evidence="1" key="1">
    <citation type="submission" date="2014-09" db="EMBL/GenBank/DDBJ databases">
        <authorList>
            <person name="Magalhaes I.L.F."/>
            <person name="Oliveira U."/>
            <person name="Santos F.R."/>
            <person name="Vidigal T.H.D.A."/>
            <person name="Brescovit A.D."/>
            <person name="Santos A.J."/>
        </authorList>
    </citation>
    <scope>NUCLEOTIDE SEQUENCE</scope>
    <source>
        <tissue evidence="1">Shoot tissue taken approximately 20 cm above the soil surface</tissue>
    </source>
</reference>
<sequence>MYICIIHPSVPKNLNTVHITCILVPGVFENLKVTLNFCN</sequence>
<organism evidence="1">
    <name type="scientific">Arundo donax</name>
    <name type="common">Giant reed</name>
    <name type="synonym">Donax arundinaceus</name>
    <dbReference type="NCBI Taxonomy" id="35708"/>
    <lineage>
        <taxon>Eukaryota</taxon>
        <taxon>Viridiplantae</taxon>
        <taxon>Streptophyta</taxon>
        <taxon>Embryophyta</taxon>
        <taxon>Tracheophyta</taxon>
        <taxon>Spermatophyta</taxon>
        <taxon>Magnoliopsida</taxon>
        <taxon>Liliopsida</taxon>
        <taxon>Poales</taxon>
        <taxon>Poaceae</taxon>
        <taxon>PACMAD clade</taxon>
        <taxon>Arundinoideae</taxon>
        <taxon>Arundineae</taxon>
        <taxon>Arundo</taxon>
    </lineage>
</organism>
<name>A0A0A9FQX4_ARUDO</name>
<dbReference type="EMBL" id="GBRH01187183">
    <property type="protein sequence ID" value="JAE10713.1"/>
    <property type="molecule type" value="Transcribed_RNA"/>
</dbReference>
<dbReference type="AlphaFoldDB" id="A0A0A9FQX4"/>
<accession>A0A0A9FQX4</accession>
<reference evidence="1" key="2">
    <citation type="journal article" date="2015" name="Data Brief">
        <title>Shoot transcriptome of the giant reed, Arundo donax.</title>
        <authorList>
            <person name="Barrero R.A."/>
            <person name="Guerrero F.D."/>
            <person name="Moolhuijzen P."/>
            <person name="Goolsby J.A."/>
            <person name="Tidwell J."/>
            <person name="Bellgard S.E."/>
            <person name="Bellgard M.I."/>
        </authorList>
    </citation>
    <scope>NUCLEOTIDE SEQUENCE</scope>
    <source>
        <tissue evidence="1">Shoot tissue taken approximately 20 cm above the soil surface</tissue>
    </source>
</reference>
<evidence type="ECO:0000313" key="1">
    <source>
        <dbReference type="EMBL" id="JAE10713.1"/>
    </source>
</evidence>
<protein>
    <submittedName>
        <fullName evidence="1">Uncharacterized protein</fullName>
    </submittedName>
</protein>
<proteinExistence type="predicted"/>